<comment type="caution">
    <text evidence="2">The sequence shown here is derived from an EMBL/GenBank/DDBJ whole genome shotgun (WGS) entry which is preliminary data.</text>
</comment>
<reference evidence="2 3" key="1">
    <citation type="submission" date="2022-01" db="EMBL/GenBank/DDBJ databases">
        <title>Mariniradius saccharolyticus sp. nov., isolated from sediment of a river.</title>
        <authorList>
            <person name="Liu H."/>
        </authorList>
    </citation>
    <scope>NUCLEOTIDE SEQUENCE [LARGE SCALE GENOMIC DNA]</scope>
    <source>
        <strain evidence="2 3">RY-2</strain>
    </source>
</reference>
<dbReference type="RefSeq" id="WP_234860867.1">
    <property type="nucleotide sequence ID" value="NZ_JAKEVZ010000004.1"/>
</dbReference>
<proteinExistence type="predicted"/>
<evidence type="ECO:0000256" key="1">
    <source>
        <dbReference type="SAM" id="MobiDB-lite"/>
    </source>
</evidence>
<dbReference type="Proteomes" id="UP001201449">
    <property type="component" value="Unassembled WGS sequence"/>
</dbReference>
<name>A0ABS9BRV5_9BACT</name>
<evidence type="ECO:0000313" key="3">
    <source>
        <dbReference type="Proteomes" id="UP001201449"/>
    </source>
</evidence>
<protein>
    <recommendedName>
        <fullName evidence="4">DUF4315 family protein</fullName>
    </recommendedName>
</protein>
<sequence length="51" mass="5840">MDDKNKNEELIYKLIEKRKQENDAFTKLLNAMGGKPSEASVKPSSTDRKKN</sequence>
<evidence type="ECO:0000313" key="2">
    <source>
        <dbReference type="EMBL" id="MCF1750804.1"/>
    </source>
</evidence>
<feature type="region of interest" description="Disordered" evidence="1">
    <location>
        <begin position="31"/>
        <end position="51"/>
    </location>
</feature>
<accession>A0ABS9BRV5</accession>
<dbReference type="EMBL" id="JAKEVZ010000004">
    <property type="protein sequence ID" value="MCF1750804.1"/>
    <property type="molecule type" value="Genomic_DNA"/>
</dbReference>
<keyword evidence="3" id="KW-1185">Reference proteome</keyword>
<gene>
    <name evidence="2" type="ORF">L0U89_06945</name>
</gene>
<evidence type="ECO:0008006" key="4">
    <source>
        <dbReference type="Google" id="ProtNLM"/>
    </source>
</evidence>
<organism evidence="2 3">
    <name type="scientific">Mariniradius sediminis</name>
    <dbReference type="NCBI Taxonomy" id="2909237"/>
    <lineage>
        <taxon>Bacteria</taxon>
        <taxon>Pseudomonadati</taxon>
        <taxon>Bacteroidota</taxon>
        <taxon>Cytophagia</taxon>
        <taxon>Cytophagales</taxon>
        <taxon>Cyclobacteriaceae</taxon>
        <taxon>Mariniradius</taxon>
    </lineage>
</organism>